<keyword evidence="3" id="KW-0547">Nucleotide-binding</keyword>
<proteinExistence type="inferred from homology"/>
<name>A0A853L0E2_9PROT</name>
<keyword evidence="2" id="KW-0813">Transport</keyword>
<reference evidence="6 7" key="1">
    <citation type="submission" date="2014-07" db="EMBL/GenBank/DDBJ databases">
        <title>Draft genome sequence of Thalassospira tepidiphila 1-1B.</title>
        <authorList>
            <person name="Lai Q."/>
            <person name="Shao Z."/>
        </authorList>
    </citation>
    <scope>NUCLEOTIDE SEQUENCE [LARGE SCALE GENOMIC DNA]</scope>
    <source>
        <strain evidence="6 7">MCCC 1A03514</strain>
    </source>
</reference>
<evidence type="ECO:0000256" key="1">
    <source>
        <dbReference type="ARBA" id="ARBA00005417"/>
    </source>
</evidence>
<evidence type="ECO:0000256" key="2">
    <source>
        <dbReference type="ARBA" id="ARBA00022448"/>
    </source>
</evidence>
<dbReference type="PROSITE" id="PS00211">
    <property type="entry name" value="ABC_TRANSPORTER_1"/>
    <property type="match status" value="1"/>
</dbReference>
<evidence type="ECO:0000259" key="5">
    <source>
        <dbReference type="PROSITE" id="PS50893"/>
    </source>
</evidence>
<dbReference type="GO" id="GO:0016887">
    <property type="term" value="F:ATP hydrolysis activity"/>
    <property type="evidence" value="ECO:0007669"/>
    <property type="project" value="InterPro"/>
</dbReference>
<evidence type="ECO:0000256" key="3">
    <source>
        <dbReference type="ARBA" id="ARBA00022741"/>
    </source>
</evidence>
<dbReference type="AlphaFoldDB" id="A0A853L0E2"/>
<dbReference type="SMART" id="SM00382">
    <property type="entry name" value="AAA"/>
    <property type="match status" value="1"/>
</dbReference>
<dbReference type="InterPro" id="IPR003439">
    <property type="entry name" value="ABC_transporter-like_ATP-bd"/>
</dbReference>
<dbReference type="InterPro" id="IPR017871">
    <property type="entry name" value="ABC_transporter-like_CS"/>
</dbReference>
<dbReference type="PANTHER" id="PTHR42788:SF13">
    <property type="entry name" value="ALIPHATIC SULFONATES IMPORT ATP-BINDING PROTEIN SSUB"/>
    <property type="match status" value="1"/>
</dbReference>
<dbReference type="SUPFAM" id="SSF52540">
    <property type="entry name" value="P-loop containing nucleoside triphosphate hydrolases"/>
    <property type="match status" value="1"/>
</dbReference>
<dbReference type="InterPro" id="IPR027417">
    <property type="entry name" value="P-loop_NTPase"/>
</dbReference>
<dbReference type="Pfam" id="PF00005">
    <property type="entry name" value="ABC_tran"/>
    <property type="match status" value="1"/>
</dbReference>
<protein>
    <submittedName>
        <fullName evidence="6">Sulfonate ABC transporter ATP-binding protein</fullName>
    </submittedName>
</protein>
<comment type="caution">
    <text evidence="6">The sequence shown here is derived from an EMBL/GenBank/DDBJ whole genome shotgun (WGS) entry which is preliminary data.</text>
</comment>
<feature type="domain" description="ABC transporter" evidence="5">
    <location>
        <begin position="4"/>
        <end position="236"/>
    </location>
</feature>
<dbReference type="InterPro" id="IPR003593">
    <property type="entry name" value="AAA+_ATPase"/>
</dbReference>
<dbReference type="CDD" id="cd03293">
    <property type="entry name" value="ABC_NrtD_SsuB_transporters"/>
    <property type="match status" value="1"/>
</dbReference>
<organism evidence="6 7">
    <name type="scientific">Thalassospira tepidiphila MCCC 1A03514</name>
    <dbReference type="NCBI Taxonomy" id="1177930"/>
    <lineage>
        <taxon>Bacteria</taxon>
        <taxon>Pseudomonadati</taxon>
        <taxon>Pseudomonadota</taxon>
        <taxon>Alphaproteobacteria</taxon>
        <taxon>Rhodospirillales</taxon>
        <taxon>Thalassospiraceae</taxon>
        <taxon>Thalassospira</taxon>
    </lineage>
</organism>
<dbReference type="PROSITE" id="PS50893">
    <property type="entry name" value="ABC_TRANSPORTER_2"/>
    <property type="match status" value="1"/>
</dbReference>
<dbReference type="FunFam" id="3.40.50.300:FF:000425">
    <property type="entry name" value="Probable ABC transporter, ATP-binding subunit"/>
    <property type="match status" value="1"/>
</dbReference>
<comment type="similarity">
    <text evidence="1">Belongs to the ABC transporter superfamily.</text>
</comment>
<evidence type="ECO:0000256" key="4">
    <source>
        <dbReference type="ARBA" id="ARBA00022840"/>
    </source>
</evidence>
<sequence>MSMLSLRDITVRFEPKGKPPVLALDDVSLDVANDTFSVIVGPSGCGKSTLLRLVAGLETPTSGRLELDGQPINGPSADRGMVFQSYTLFPWLTVRENVMFGPKLKGLSKSECEDIADDLIKAVHLDGFEKSYPKELSGGMRQRVALARALANDPRILLMDEPFGALDSQTRQMMQELLLDVWQSRRKTVLFITHDIDEAIFLGDEVHVMSARPGLIKQSLDINIPRPRHIDALTSPEFMDYKRTILSLMHDEAIKAEDAANQRKSA</sequence>
<dbReference type="RefSeq" id="WP_063087222.1">
    <property type="nucleotide sequence ID" value="NZ_JPVZ01000003.1"/>
</dbReference>
<dbReference type="GO" id="GO:0005524">
    <property type="term" value="F:ATP binding"/>
    <property type="evidence" value="ECO:0007669"/>
    <property type="project" value="UniProtKB-KW"/>
</dbReference>
<dbReference type="Proteomes" id="UP000094009">
    <property type="component" value="Unassembled WGS sequence"/>
</dbReference>
<evidence type="ECO:0000313" key="7">
    <source>
        <dbReference type="Proteomes" id="UP000094009"/>
    </source>
</evidence>
<dbReference type="EMBL" id="JPVZ01000003">
    <property type="protein sequence ID" value="OAZ10339.1"/>
    <property type="molecule type" value="Genomic_DNA"/>
</dbReference>
<dbReference type="PANTHER" id="PTHR42788">
    <property type="entry name" value="TAURINE IMPORT ATP-BINDING PROTEIN-RELATED"/>
    <property type="match status" value="1"/>
</dbReference>
<dbReference type="Gene3D" id="3.40.50.300">
    <property type="entry name" value="P-loop containing nucleotide triphosphate hydrolases"/>
    <property type="match status" value="1"/>
</dbReference>
<dbReference type="InterPro" id="IPR050166">
    <property type="entry name" value="ABC_transporter_ATP-bind"/>
</dbReference>
<evidence type="ECO:0000313" key="6">
    <source>
        <dbReference type="EMBL" id="OAZ10339.1"/>
    </source>
</evidence>
<gene>
    <name evidence="6" type="ORF">TH4_08865</name>
</gene>
<dbReference type="GO" id="GO:0015697">
    <property type="term" value="P:quaternary ammonium group transport"/>
    <property type="evidence" value="ECO:0007669"/>
    <property type="project" value="UniProtKB-ARBA"/>
</dbReference>
<accession>A0A853L0E2</accession>
<keyword evidence="4 6" id="KW-0067">ATP-binding</keyword>